<dbReference type="NCBIfam" id="NF009165">
    <property type="entry name" value="PRK12512.1"/>
    <property type="match status" value="1"/>
</dbReference>
<dbReference type="GO" id="GO:0016987">
    <property type="term" value="F:sigma factor activity"/>
    <property type="evidence" value="ECO:0007669"/>
    <property type="project" value="UniProtKB-KW"/>
</dbReference>
<protein>
    <submittedName>
        <fullName evidence="8">RNA polymerase sigma factor SigM</fullName>
    </submittedName>
</protein>
<comment type="similarity">
    <text evidence="1">Belongs to the sigma-70 factor family. ECF subfamily.</text>
</comment>
<evidence type="ECO:0000313" key="9">
    <source>
        <dbReference type="Proteomes" id="UP000223606"/>
    </source>
</evidence>
<accession>A0A2C9D9A8</accession>
<dbReference type="Gene3D" id="1.10.10.10">
    <property type="entry name" value="Winged helix-like DNA-binding domain superfamily/Winged helix DNA-binding domain"/>
    <property type="match status" value="1"/>
</dbReference>
<dbReference type="PANTHER" id="PTHR43133">
    <property type="entry name" value="RNA POLYMERASE ECF-TYPE SIGMA FACTO"/>
    <property type="match status" value="1"/>
</dbReference>
<evidence type="ECO:0000259" key="6">
    <source>
        <dbReference type="Pfam" id="PF04542"/>
    </source>
</evidence>
<name>A0A2C9D9A8_9HYPH</name>
<organism evidence="8 9">
    <name type="scientific">Hartmannibacter diazotrophicus</name>
    <dbReference type="NCBI Taxonomy" id="1482074"/>
    <lineage>
        <taxon>Bacteria</taxon>
        <taxon>Pseudomonadati</taxon>
        <taxon>Pseudomonadota</taxon>
        <taxon>Alphaproteobacteria</taxon>
        <taxon>Hyphomicrobiales</taxon>
        <taxon>Pleomorphomonadaceae</taxon>
        <taxon>Hartmannibacter</taxon>
    </lineage>
</organism>
<evidence type="ECO:0000256" key="3">
    <source>
        <dbReference type="ARBA" id="ARBA00023082"/>
    </source>
</evidence>
<dbReference type="NCBIfam" id="TIGR02937">
    <property type="entry name" value="sigma70-ECF"/>
    <property type="match status" value="1"/>
</dbReference>
<dbReference type="SUPFAM" id="SSF88946">
    <property type="entry name" value="Sigma2 domain of RNA polymerase sigma factors"/>
    <property type="match status" value="1"/>
</dbReference>
<dbReference type="GO" id="GO:0006352">
    <property type="term" value="P:DNA-templated transcription initiation"/>
    <property type="evidence" value="ECO:0007669"/>
    <property type="project" value="InterPro"/>
</dbReference>
<keyword evidence="3" id="KW-0731">Sigma factor</keyword>
<dbReference type="Gene3D" id="1.10.1740.10">
    <property type="match status" value="1"/>
</dbReference>
<keyword evidence="9" id="KW-1185">Reference proteome</keyword>
<proteinExistence type="inferred from homology"/>
<reference evidence="9" key="1">
    <citation type="submission" date="2017-09" db="EMBL/GenBank/DDBJ databases">
        <title>Genome sequence of Nannocystis excedens DSM 71.</title>
        <authorList>
            <person name="Blom J."/>
        </authorList>
    </citation>
    <scope>NUCLEOTIDE SEQUENCE [LARGE SCALE GENOMIC DNA]</scope>
    <source>
        <strain evidence="9">type strain: E19</strain>
    </source>
</reference>
<dbReference type="SUPFAM" id="SSF88659">
    <property type="entry name" value="Sigma3 and sigma4 domains of RNA polymerase sigma factors"/>
    <property type="match status" value="1"/>
</dbReference>
<dbReference type="Pfam" id="PF04542">
    <property type="entry name" value="Sigma70_r2"/>
    <property type="match status" value="1"/>
</dbReference>
<evidence type="ECO:0000256" key="1">
    <source>
        <dbReference type="ARBA" id="ARBA00010641"/>
    </source>
</evidence>
<sequence>MRAANAGDRAAYHCLLSEITPYIRGLARRRLWTDAGTGDVEDVVQEILLAIHLKRQTWDEDRPIGPWIATIARNKVVDALRRRSRQLDEPIEDFENLLPVEAEEAPAEDVDVEGMLQQLQERPRTIVRLVSIEGLAARDVANQLDMSEGAVRVALHRALKSLAALYRNK</sequence>
<keyword evidence="5" id="KW-0804">Transcription</keyword>
<feature type="domain" description="RNA polymerase sigma-70 region 2" evidence="6">
    <location>
        <begin position="21"/>
        <end position="85"/>
    </location>
</feature>
<evidence type="ECO:0000256" key="4">
    <source>
        <dbReference type="ARBA" id="ARBA00023125"/>
    </source>
</evidence>
<gene>
    <name evidence="8" type="primary">sigM</name>
    <name evidence="8" type="ORF">HDIA_3315</name>
</gene>
<dbReference type="InterPro" id="IPR014284">
    <property type="entry name" value="RNA_pol_sigma-70_dom"/>
</dbReference>
<keyword evidence="2" id="KW-0805">Transcription regulation</keyword>
<dbReference type="PANTHER" id="PTHR43133:SF58">
    <property type="entry name" value="ECF RNA POLYMERASE SIGMA FACTOR SIGD"/>
    <property type="match status" value="1"/>
</dbReference>
<dbReference type="EMBL" id="LT960614">
    <property type="protein sequence ID" value="SON56856.1"/>
    <property type="molecule type" value="Genomic_DNA"/>
</dbReference>
<dbReference type="KEGG" id="hdi:HDIA_3315"/>
<dbReference type="InterPro" id="IPR039425">
    <property type="entry name" value="RNA_pol_sigma-70-like"/>
</dbReference>
<dbReference type="InterPro" id="IPR013325">
    <property type="entry name" value="RNA_pol_sigma_r2"/>
</dbReference>
<evidence type="ECO:0000313" key="8">
    <source>
        <dbReference type="EMBL" id="SON56856.1"/>
    </source>
</evidence>
<dbReference type="InterPro" id="IPR013324">
    <property type="entry name" value="RNA_pol_sigma_r3/r4-like"/>
</dbReference>
<evidence type="ECO:0000256" key="5">
    <source>
        <dbReference type="ARBA" id="ARBA00023163"/>
    </source>
</evidence>
<dbReference type="AlphaFoldDB" id="A0A2C9D9A8"/>
<evidence type="ECO:0000259" key="7">
    <source>
        <dbReference type="Pfam" id="PF08281"/>
    </source>
</evidence>
<feature type="domain" description="RNA polymerase sigma factor 70 region 4 type 2" evidence="7">
    <location>
        <begin position="112"/>
        <end position="162"/>
    </location>
</feature>
<dbReference type="InterPro" id="IPR036388">
    <property type="entry name" value="WH-like_DNA-bd_sf"/>
</dbReference>
<dbReference type="InterPro" id="IPR013249">
    <property type="entry name" value="RNA_pol_sigma70_r4_t2"/>
</dbReference>
<dbReference type="Pfam" id="PF08281">
    <property type="entry name" value="Sigma70_r4_2"/>
    <property type="match status" value="1"/>
</dbReference>
<dbReference type="InterPro" id="IPR007627">
    <property type="entry name" value="RNA_pol_sigma70_r2"/>
</dbReference>
<evidence type="ECO:0000256" key="2">
    <source>
        <dbReference type="ARBA" id="ARBA00023015"/>
    </source>
</evidence>
<dbReference type="Proteomes" id="UP000223606">
    <property type="component" value="Chromosome 1"/>
</dbReference>
<keyword evidence="4" id="KW-0238">DNA-binding</keyword>
<dbReference type="GO" id="GO:0003677">
    <property type="term" value="F:DNA binding"/>
    <property type="evidence" value="ECO:0007669"/>
    <property type="project" value="UniProtKB-KW"/>
</dbReference>